<comment type="subcellular location">
    <subcellularLocation>
        <location evidence="1">Nucleus</location>
    </subcellularLocation>
</comment>
<feature type="domain" description="Zn(2)-C6 fungal-type" evidence="3">
    <location>
        <begin position="65"/>
        <end position="93"/>
    </location>
</feature>
<accession>A0AAD9M961</accession>
<organism evidence="4 5">
    <name type="scientific">Colletotrichum zoysiae</name>
    <dbReference type="NCBI Taxonomy" id="1216348"/>
    <lineage>
        <taxon>Eukaryota</taxon>
        <taxon>Fungi</taxon>
        <taxon>Dikarya</taxon>
        <taxon>Ascomycota</taxon>
        <taxon>Pezizomycotina</taxon>
        <taxon>Sordariomycetes</taxon>
        <taxon>Hypocreomycetidae</taxon>
        <taxon>Glomerellales</taxon>
        <taxon>Glomerellaceae</taxon>
        <taxon>Colletotrichum</taxon>
        <taxon>Colletotrichum graminicola species complex</taxon>
    </lineage>
</organism>
<dbReference type="PANTHER" id="PTHR37534">
    <property type="entry name" value="TRANSCRIPTIONAL ACTIVATOR PROTEIN UGA3"/>
    <property type="match status" value="1"/>
</dbReference>
<keyword evidence="2" id="KW-0539">Nucleus</keyword>
<protein>
    <recommendedName>
        <fullName evidence="3">Zn(2)-C6 fungal-type domain-containing protein</fullName>
    </recommendedName>
</protein>
<dbReference type="GO" id="GO:0005634">
    <property type="term" value="C:nucleus"/>
    <property type="evidence" value="ECO:0007669"/>
    <property type="project" value="UniProtKB-SubCell"/>
</dbReference>
<dbReference type="CDD" id="cd00067">
    <property type="entry name" value="GAL4"/>
    <property type="match status" value="2"/>
</dbReference>
<evidence type="ECO:0000256" key="2">
    <source>
        <dbReference type="ARBA" id="ARBA00023242"/>
    </source>
</evidence>
<dbReference type="PROSITE" id="PS50048">
    <property type="entry name" value="ZN2_CY6_FUNGAL_2"/>
    <property type="match status" value="2"/>
</dbReference>
<reference evidence="4" key="1">
    <citation type="submission" date="2021-06" db="EMBL/GenBank/DDBJ databases">
        <title>Comparative genomics, transcriptomics and evolutionary studies reveal genomic signatures of adaptation to plant cell wall in hemibiotrophic fungi.</title>
        <authorList>
            <consortium name="DOE Joint Genome Institute"/>
            <person name="Baroncelli R."/>
            <person name="Diaz J.F."/>
            <person name="Benocci T."/>
            <person name="Peng M."/>
            <person name="Battaglia E."/>
            <person name="Haridas S."/>
            <person name="Andreopoulos W."/>
            <person name="Labutti K."/>
            <person name="Pangilinan J."/>
            <person name="Floch G.L."/>
            <person name="Makela M.R."/>
            <person name="Henrissat B."/>
            <person name="Grigoriev I.V."/>
            <person name="Crouch J.A."/>
            <person name="De Vries R.P."/>
            <person name="Sukno S.A."/>
            <person name="Thon M.R."/>
        </authorList>
    </citation>
    <scope>NUCLEOTIDE SEQUENCE</scope>
    <source>
        <strain evidence="4">MAFF235873</strain>
    </source>
</reference>
<evidence type="ECO:0000313" key="4">
    <source>
        <dbReference type="EMBL" id="KAK2033493.1"/>
    </source>
</evidence>
<keyword evidence="5" id="KW-1185">Reference proteome</keyword>
<name>A0AAD9M961_9PEZI</name>
<sequence>MGRKRTACKVCAAVKTLCSKGRPCCTRCKRLSLACSYGEDDTSALTSADVARRPPKTGHTRSKAGCLSCRRRRKKCDEQLPVCGDCRRLRLECCPPSIGIGIEAEQVAHTPETLALSDPEAGSNAIAVAVSQLRVDASPEWASAVADVFQDHILSIQFVDWIALIENEHKSPRSELANLANSAALVDLPIPFATDDEAGRATFLPPTALNNMIGIAPFSLKDWSFGQRHLLNHFMQSVSRALVVVPDEENPFLRYVVPMVTENAMVRHALLALSACHLARVYPVFRQDLLLHRSLAMQALRSDLVYPDSPEGGLVTTLLLCLTEICEGDSRTWALHLFGAKALLDHIDADSLGKQPLQSMVELYNYLCCVTSATSDDVPPMLENNLSDDAAIHPLFGAAAHLYAILPSISQLGKDVALGLSPAQDLQLRAQDVELTIQSWAPLEATGSSRYLVEIRAAAFATQWALILRLSQITKKLLNSDLKIKKATNNILSAISLIRPGSEVEAHILFPLFMAGVGSVTKPNRLSVEYRLKIMETTVGFGNVSVAHNLLDELWRRSNEGKAVDWEDLKGSDWASLVLL</sequence>
<evidence type="ECO:0000313" key="5">
    <source>
        <dbReference type="Proteomes" id="UP001232148"/>
    </source>
</evidence>
<proteinExistence type="predicted"/>
<dbReference type="GO" id="GO:0000981">
    <property type="term" value="F:DNA-binding transcription factor activity, RNA polymerase II-specific"/>
    <property type="evidence" value="ECO:0007669"/>
    <property type="project" value="InterPro"/>
</dbReference>
<dbReference type="PANTHER" id="PTHR37534:SF46">
    <property type="entry name" value="ZN(II)2CYS6 TRANSCRIPTION FACTOR (EUROFUNG)"/>
    <property type="match status" value="1"/>
</dbReference>
<dbReference type="Pfam" id="PF00172">
    <property type="entry name" value="Zn_clus"/>
    <property type="match status" value="1"/>
</dbReference>
<dbReference type="AlphaFoldDB" id="A0AAD9M961"/>
<dbReference type="PROSITE" id="PS00463">
    <property type="entry name" value="ZN2_CY6_FUNGAL_1"/>
    <property type="match status" value="1"/>
</dbReference>
<feature type="domain" description="Zn(2)-C6 fungal-type" evidence="3">
    <location>
        <begin position="7"/>
        <end position="37"/>
    </location>
</feature>
<evidence type="ECO:0000259" key="3">
    <source>
        <dbReference type="PROSITE" id="PS50048"/>
    </source>
</evidence>
<dbReference type="EMBL" id="MU842821">
    <property type="protein sequence ID" value="KAK2033493.1"/>
    <property type="molecule type" value="Genomic_DNA"/>
</dbReference>
<dbReference type="Pfam" id="PF11951">
    <property type="entry name" value="Fungal_trans_2"/>
    <property type="match status" value="1"/>
</dbReference>
<comment type="caution">
    <text evidence="4">The sequence shown here is derived from an EMBL/GenBank/DDBJ whole genome shotgun (WGS) entry which is preliminary data.</text>
</comment>
<dbReference type="Gene3D" id="4.10.240.10">
    <property type="entry name" value="Zn(2)-C6 fungal-type DNA-binding domain"/>
    <property type="match status" value="1"/>
</dbReference>
<dbReference type="InterPro" id="IPR036864">
    <property type="entry name" value="Zn2-C6_fun-type_DNA-bd_sf"/>
</dbReference>
<dbReference type="SMART" id="SM00066">
    <property type="entry name" value="GAL4"/>
    <property type="match status" value="2"/>
</dbReference>
<dbReference type="InterPro" id="IPR021858">
    <property type="entry name" value="Fun_TF"/>
</dbReference>
<evidence type="ECO:0000256" key="1">
    <source>
        <dbReference type="ARBA" id="ARBA00004123"/>
    </source>
</evidence>
<dbReference type="Proteomes" id="UP001232148">
    <property type="component" value="Unassembled WGS sequence"/>
</dbReference>
<dbReference type="SUPFAM" id="SSF57701">
    <property type="entry name" value="Zn2/Cys6 DNA-binding domain"/>
    <property type="match status" value="2"/>
</dbReference>
<gene>
    <name evidence="4" type="ORF">LX32DRAFT_73146</name>
</gene>
<dbReference type="InterPro" id="IPR001138">
    <property type="entry name" value="Zn2Cys6_DnaBD"/>
</dbReference>
<dbReference type="GO" id="GO:0008270">
    <property type="term" value="F:zinc ion binding"/>
    <property type="evidence" value="ECO:0007669"/>
    <property type="project" value="InterPro"/>
</dbReference>